<keyword evidence="5 7" id="KW-1133">Transmembrane helix</keyword>
<dbReference type="OrthoDB" id="9775268at2"/>
<dbReference type="InterPro" id="IPR036259">
    <property type="entry name" value="MFS_trans_sf"/>
</dbReference>
<accession>B8HTV1</accession>
<feature type="transmembrane region" description="Helical" evidence="7">
    <location>
        <begin position="137"/>
        <end position="158"/>
    </location>
</feature>
<dbReference type="PROSITE" id="PS50850">
    <property type="entry name" value="MFS"/>
    <property type="match status" value="1"/>
</dbReference>
<gene>
    <name evidence="9" type="ordered locus">Cyan7425_0479</name>
</gene>
<feature type="domain" description="Major facilitator superfamily (MFS) profile" evidence="8">
    <location>
        <begin position="223"/>
        <end position="427"/>
    </location>
</feature>
<dbReference type="GO" id="GO:0005886">
    <property type="term" value="C:plasma membrane"/>
    <property type="evidence" value="ECO:0007669"/>
    <property type="project" value="UniProtKB-SubCell"/>
</dbReference>
<evidence type="ECO:0000313" key="9">
    <source>
        <dbReference type="EMBL" id="ACL42871.1"/>
    </source>
</evidence>
<feature type="transmembrane region" description="Helical" evidence="7">
    <location>
        <begin position="53"/>
        <end position="74"/>
    </location>
</feature>
<comment type="subcellular location">
    <subcellularLocation>
        <location evidence="1">Cell membrane</location>
        <topology evidence="1">Multi-pass membrane protein</topology>
    </subcellularLocation>
</comment>
<evidence type="ECO:0000256" key="7">
    <source>
        <dbReference type="SAM" id="Phobius"/>
    </source>
</evidence>
<feature type="transmembrane region" description="Helical" evidence="7">
    <location>
        <begin position="225"/>
        <end position="247"/>
    </location>
</feature>
<reference evidence="9" key="1">
    <citation type="submission" date="2009-01" db="EMBL/GenBank/DDBJ databases">
        <title>Complete sequence of chromosome Cyanothece sp. PCC 7425.</title>
        <authorList>
            <consortium name="US DOE Joint Genome Institute"/>
            <person name="Lucas S."/>
            <person name="Copeland A."/>
            <person name="Lapidus A."/>
            <person name="Glavina del Rio T."/>
            <person name="Dalin E."/>
            <person name="Tice H."/>
            <person name="Bruce D."/>
            <person name="Goodwin L."/>
            <person name="Pitluck S."/>
            <person name="Sims D."/>
            <person name="Meineke L."/>
            <person name="Brettin T."/>
            <person name="Detter J.C."/>
            <person name="Han C."/>
            <person name="Larimer F."/>
            <person name="Land M."/>
            <person name="Hauser L."/>
            <person name="Kyrpides N."/>
            <person name="Ovchinnikova G."/>
            <person name="Liberton M."/>
            <person name="Stoeckel J."/>
            <person name="Banerjee A."/>
            <person name="Singh A."/>
            <person name="Page L."/>
            <person name="Sato H."/>
            <person name="Zhao L."/>
            <person name="Sherman L."/>
            <person name="Pakrasi H."/>
            <person name="Richardson P."/>
        </authorList>
    </citation>
    <scope>NUCLEOTIDE SEQUENCE</scope>
    <source>
        <strain evidence="9">PCC 7425</strain>
    </source>
</reference>
<dbReference type="Gene3D" id="1.20.1250.20">
    <property type="entry name" value="MFS general substrate transporter like domains"/>
    <property type="match status" value="1"/>
</dbReference>
<feature type="transmembrane region" description="Helical" evidence="7">
    <location>
        <begin position="309"/>
        <end position="326"/>
    </location>
</feature>
<keyword evidence="2" id="KW-0813">Transport</keyword>
<dbReference type="SUPFAM" id="SSF103473">
    <property type="entry name" value="MFS general substrate transporter"/>
    <property type="match status" value="1"/>
</dbReference>
<feature type="transmembrane region" description="Helical" evidence="7">
    <location>
        <begin position="346"/>
        <end position="365"/>
    </location>
</feature>
<proteinExistence type="predicted"/>
<evidence type="ECO:0000256" key="2">
    <source>
        <dbReference type="ARBA" id="ARBA00022448"/>
    </source>
</evidence>
<dbReference type="InterPro" id="IPR020846">
    <property type="entry name" value="MFS_dom"/>
</dbReference>
<dbReference type="GO" id="GO:0022857">
    <property type="term" value="F:transmembrane transporter activity"/>
    <property type="evidence" value="ECO:0007669"/>
    <property type="project" value="InterPro"/>
</dbReference>
<feature type="transmembrane region" description="Helical" evidence="7">
    <location>
        <begin position="259"/>
        <end position="280"/>
    </location>
</feature>
<evidence type="ECO:0000259" key="8">
    <source>
        <dbReference type="PROSITE" id="PS50850"/>
    </source>
</evidence>
<sequence length="427" mass="46405">MLNLQLFRGLSHPLFARLYLAQTINLLGDALTWVGLALLTFELSGQQAGASLAGVLTLRVTTFVLVSPFAGAIADRVNRKLILTVSHLARMLIVALLPWVTQIWHIYLLIVALNFCTALFTPTYKATIPLVVGKTDYPAAIALSSATGQLLSIVGPGLAGSMAALLGTRLLFGLDALSFLIAALLIVTLNWSQTQAQLKPSQPQSLWQDLQLGTVQLWRNRSLRYALGMQLVAAIAGAQILVNTVAYVEGVLQQDSVQYGWVMAAFGLGATIAAVSLGLLQRPFNPLTCIGVGAVLITVMLLPADRASLSLLMVLWLLAGLGESWINVPTQTLIADTVPIDCQGRVYGAHFAWSHLWWVLAYPLSGWLDYQSHQPGWFYQHSFLAGGLIGTAFLIVIQLFWFPHPLDPQTQMEHAGQLQPSGQHQDI</sequence>
<dbReference type="KEGG" id="cyn:Cyan7425_0479"/>
<dbReference type="Pfam" id="PF05977">
    <property type="entry name" value="MFS_3"/>
    <property type="match status" value="1"/>
</dbReference>
<dbReference type="PANTHER" id="PTHR43266:SF2">
    <property type="entry name" value="MAJOR FACILITATOR SUPERFAMILY (MFS) PROFILE DOMAIN-CONTAINING PROTEIN"/>
    <property type="match status" value="1"/>
</dbReference>
<dbReference type="EMBL" id="CP001344">
    <property type="protein sequence ID" value="ACL42871.1"/>
    <property type="molecule type" value="Genomic_DNA"/>
</dbReference>
<name>B8HTV1_CYAP4</name>
<evidence type="ECO:0000256" key="4">
    <source>
        <dbReference type="ARBA" id="ARBA00022692"/>
    </source>
</evidence>
<keyword evidence="6 7" id="KW-0472">Membrane</keyword>
<organism evidence="9">
    <name type="scientific">Cyanothece sp. (strain PCC 7425 / ATCC 29141)</name>
    <dbReference type="NCBI Taxonomy" id="395961"/>
    <lineage>
        <taxon>Bacteria</taxon>
        <taxon>Bacillati</taxon>
        <taxon>Cyanobacteriota</taxon>
        <taxon>Cyanophyceae</taxon>
        <taxon>Gomontiellales</taxon>
        <taxon>Cyanothecaceae</taxon>
        <taxon>Cyanothece</taxon>
    </lineage>
</organism>
<dbReference type="InterPro" id="IPR010290">
    <property type="entry name" value="TM_effector"/>
</dbReference>
<keyword evidence="4 7" id="KW-0812">Transmembrane</keyword>
<evidence type="ECO:0000256" key="6">
    <source>
        <dbReference type="ARBA" id="ARBA00023136"/>
    </source>
</evidence>
<dbReference type="PANTHER" id="PTHR43266">
    <property type="entry name" value="MACROLIDE-EFFLUX PROTEIN"/>
    <property type="match status" value="1"/>
</dbReference>
<evidence type="ECO:0000256" key="1">
    <source>
        <dbReference type="ARBA" id="ARBA00004651"/>
    </source>
</evidence>
<feature type="transmembrane region" description="Helical" evidence="7">
    <location>
        <begin position="20"/>
        <end position="41"/>
    </location>
</feature>
<feature type="transmembrane region" description="Helical" evidence="7">
    <location>
        <begin position="377"/>
        <end position="402"/>
    </location>
</feature>
<protein>
    <submittedName>
        <fullName evidence="9">Major facilitator superfamily MFS_1</fullName>
    </submittedName>
</protein>
<dbReference type="eggNOG" id="COG0477">
    <property type="taxonomic scope" value="Bacteria"/>
</dbReference>
<dbReference type="AlphaFoldDB" id="B8HTV1"/>
<feature type="transmembrane region" description="Helical" evidence="7">
    <location>
        <begin position="287"/>
        <end position="303"/>
    </location>
</feature>
<dbReference type="HOGENOM" id="CLU_034180_7_1_3"/>
<keyword evidence="3" id="KW-1003">Cell membrane</keyword>
<evidence type="ECO:0000256" key="3">
    <source>
        <dbReference type="ARBA" id="ARBA00022475"/>
    </source>
</evidence>
<evidence type="ECO:0000256" key="5">
    <source>
        <dbReference type="ARBA" id="ARBA00022989"/>
    </source>
</evidence>
<feature type="transmembrane region" description="Helical" evidence="7">
    <location>
        <begin position="170"/>
        <end position="191"/>
    </location>
</feature>
<dbReference type="CDD" id="cd06173">
    <property type="entry name" value="MFS_MefA_like"/>
    <property type="match status" value="1"/>
</dbReference>